<dbReference type="InterPro" id="IPR036388">
    <property type="entry name" value="WH-like_DNA-bd_sf"/>
</dbReference>
<evidence type="ECO:0000256" key="1">
    <source>
        <dbReference type="ARBA" id="ARBA00022741"/>
    </source>
</evidence>
<dbReference type="InterPro" id="IPR003593">
    <property type="entry name" value="AAA+_ATPase"/>
</dbReference>
<proteinExistence type="predicted"/>
<dbReference type="GO" id="GO:0004016">
    <property type="term" value="F:adenylate cyclase activity"/>
    <property type="evidence" value="ECO:0007669"/>
    <property type="project" value="TreeGrafter"/>
</dbReference>
<comment type="caution">
    <text evidence="4">The sequence shown here is derived from an EMBL/GenBank/DDBJ whole genome shotgun (WGS) entry which is preliminary data.</text>
</comment>
<evidence type="ECO:0000259" key="3">
    <source>
        <dbReference type="PROSITE" id="PS50043"/>
    </source>
</evidence>
<dbReference type="GO" id="GO:0005524">
    <property type="term" value="F:ATP binding"/>
    <property type="evidence" value="ECO:0007669"/>
    <property type="project" value="UniProtKB-KW"/>
</dbReference>
<dbReference type="SMART" id="SM00382">
    <property type="entry name" value="AAA"/>
    <property type="match status" value="1"/>
</dbReference>
<dbReference type="Gene3D" id="1.10.10.10">
    <property type="entry name" value="Winged helix-like DNA-binding domain superfamily/Winged helix DNA-binding domain"/>
    <property type="match status" value="1"/>
</dbReference>
<keyword evidence="1" id="KW-0547">Nucleotide-binding</keyword>
<name>A0A919SYZ4_9ACTN</name>
<dbReference type="Pfam" id="PF00196">
    <property type="entry name" value="GerE"/>
    <property type="match status" value="1"/>
</dbReference>
<feature type="domain" description="HTH luxR-type" evidence="3">
    <location>
        <begin position="804"/>
        <end position="869"/>
    </location>
</feature>
<evidence type="ECO:0000313" key="4">
    <source>
        <dbReference type="EMBL" id="GIM79593.1"/>
    </source>
</evidence>
<dbReference type="PROSITE" id="PS50043">
    <property type="entry name" value="HTH_LUXR_2"/>
    <property type="match status" value="1"/>
</dbReference>
<dbReference type="PANTHER" id="PTHR16305:SF35">
    <property type="entry name" value="TRANSCRIPTIONAL ACTIVATOR DOMAIN"/>
    <property type="match status" value="1"/>
</dbReference>
<protein>
    <submittedName>
        <fullName evidence="4">LuxR family transcriptional regulator</fullName>
    </submittedName>
</protein>
<reference evidence="4" key="1">
    <citation type="submission" date="2021-03" db="EMBL/GenBank/DDBJ databases">
        <title>Whole genome shotgun sequence of Actinoplanes auranticolor NBRC 12245.</title>
        <authorList>
            <person name="Komaki H."/>
            <person name="Tamura T."/>
        </authorList>
    </citation>
    <scope>NUCLEOTIDE SEQUENCE</scope>
    <source>
        <strain evidence="4">NBRC 12245</strain>
    </source>
</reference>
<dbReference type="GO" id="GO:0003677">
    <property type="term" value="F:DNA binding"/>
    <property type="evidence" value="ECO:0007669"/>
    <property type="project" value="InterPro"/>
</dbReference>
<organism evidence="4 5">
    <name type="scientific">Actinoplanes auranticolor</name>
    <dbReference type="NCBI Taxonomy" id="47988"/>
    <lineage>
        <taxon>Bacteria</taxon>
        <taxon>Bacillati</taxon>
        <taxon>Actinomycetota</taxon>
        <taxon>Actinomycetes</taxon>
        <taxon>Micromonosporales</taxon>
        <taxon>Micromonosporaceae</taxon>
        <taxon>Actinoplanes</taxon>
    </lineage>
</organism>
<dbReference type="GO" id="GO:0005737">
    <property type="term" value="C:cytoplasm"/>
    <property type="evidence" value="ECO:0007669"/>
    <property type="project" value="TreeGrafter"/>
</dbReference>
<evidence type="ECO:0000256" key="2">
    <source>
        <dbReference type="ARBA" id="ARBA00022840"/>
    </source>
</evidence>
<keyword evidence="2" id="KW-0067">ATP-binding</keyword>
<dbReference type="SUPFAM" id="SSF52540">
    <property type="entry name" value="P-loop containing nucleoside triphosphate hydrolases"/>
    <property type="match status" value="1"/>
</dbReference>
<dbReference type="SMART" id="SM00421">
    <property type="entry name" value="HTH_LUXR"/>
    <property type="match status" value="1"/>
</dbReference>
<accession>A0A919SYZ4</accession>
<dbReference type="InterPro" id="IPR027417">
    <property type="entry name" value="P-loop_NTPase"/>
</dbReference>
<dbReference type="InterPro" id="IPR000792">
    <property type="entry name" value="Tscrpt_reg_LuxR_C"/>
</dbReference>
<dbReference type="Pfam" id="PF13191">
    <property type="entry name" value="AAA_16"/>
    <property type="match status" value="1"/>
</dbReference>
<dbReference type="PANTHER" id="PTHR16305">
    <property type="entry name" value="TESTICULAR SOLUBLE ADENYLYL CYCLASE"/>
    <property type="match status" value="1"/>
</dbReference>
<keyword evidence="5" id="KW-1185">Reference proteome</keyword>
<dbReference type="AlphaFoldDB" id="A0A919SYZ4"/>
<dbReference type="PRINTS" id="PR00038">
    <property type="entry name" value="HTHLUXR"/>
</dbReference>
<gene>
    <name evidence="4" type="ORF">Aau02nite_86510</name>
</gene>
<evidence type="ECO:0000313" key="5">
    <source>
        <dbReference type="Proteomes" id="UP000681340"/>
    </source>
</evidence>
<sequence>MGRVAELDEIRALVAGPGRGVLLAGAAGVGKSRLAREATSGLRADGWQVLAAHTSGSGTGLPLAALTPLLPASRSGPDISGSPVQRGLRALREWAARHHQGRTLLLVDDAHLLDDVSATVVHQAVAEATVALLATARTSAVTPAAVTALWKDAGVSRMELSALPAADMDALVLAALDGPVEGRTLRRLRDACAGNPLFLRELLVSAREAGLVERSDGIWHLSGPLGSAARLSELLRGRLATTEAAERDALELLALAEPLWLQDAVAMTGEDLLETLERRGLVAVMSGDRPTVRLSHPLYGELLRADVPELARRRHSRRLADALQGPASPSSEDLVRIALWRLDGGGSLDPALMLAAAEEAALVREYALAYRLAEEAYRAGKGVAAGLSAVRALFHLGRLDEALDLCTELVGVAARDDERCMVAVQHAAVLVHGADDVPAAFEALDRSGVRDPEHREQLDVFRLYLRSYQLDCTVVEPARAGFRTGGSVEVRLAAAGAAGGALMLAGRFAECAALVAEALPIAARHSGSGRTHADSMPVALGAMRCDLPDPVGAATLAEAAYESTLQPADLLGQALTAFSLARIALARGRPVTALRWARESRFAAGHLRLDGVCRWASALRLQAAVQVGADSQTAEALDDLRRRPAGARRVRLFDMEVARAQAWRAATLGDAAGVRDALVDEVARHGDLGAVGAGTLGALDLVRLGEPAAAARLLRAYPPPGGWLLGAVTVDYAAAAETRDGTALVTVARRFAGYDMPLHAAEAAMLAASLWRAAGDQRAGGRARLLAETQLTRCENPTTPALLLGGPAGDLTGREREMALAAAHGESAPAISARLHLSERTVENHLYRAYAKLGVAGRSELRAALAIDPPDGPLLRRDR</sequence>
<dbReference type="PROSITE" id="PS00622">
    <property type="entry name" value="HTH_LUXR_1"/>
    <property type="match status" value="1"/>
</dbReference>
<dbReference type="InterPro" id="IPR016032">
    <property type="entry name" value="Sig_transdc_resp-reg_C-effctor"/>
</dbReference>
<dbReference type="GO" id="GO:0006355">
    <property type="term" value="P:regulation of DNA-templated transcription"/>
    <property type="evidence" value="ECO:0007669"/>
    <property type="project" value="InterPro"/>
</dbReference>
<dbReference type="EMBL" id="BOQL01000083">
    <property type="protein sequence ID" value="GIM79593.1"/>
    <property type="molecule type" value="Genomic_DNA"/>
</dbReference>
<dbReference type="Proteomes" id="UP000681340">
    <property type="component" value="Unassembled WGS sequence"/>
</dbReference>
<dbReference type="SUPFAM" id="SSF46894">
    <property type="entry name" value="C-terminal effector domain of the bipartite response regulators"/>
    <property type="match status" value="1"/>
</dbReference>
<dbReference type="InterPro" id="IPR041664">
    <property type="entry name" value="AAA_16"/>
</dbReference>
<dbReference type="Gene3D" id="3.40.50.300">
    <property type="entry name" value="P-loop containing nucleotide triphosphate hydrolases"/>
    <property type="match status" value="1"/>
</dbReference>
<dbReference type="CDD" id="cd06170">
    <property type="entry name" value="LuxR_C_like"/>
    <property type="match status" value="1"/>
</dbReference>